<dbReference type="GO" id="GO:0016301">
    <property type="term" value="F:kinase activity"/>
    <property type="evidence" value="ECO:0007669"/>
    <property type="project" value="UniProtKB-KW"/>
</dbReference>
<evidence type="ECO:0000313" key="3">
    <source>
        <dbReference type="Proteomes" id="UP000217289"/>
    </source>
</evidence>
<organism evidence="2 3">
    <name type="scientific">Melittangium boletus DSM 14713</name>
    <dbReference type="NCBI Taxonomy" id="1294270"/>
    <lineage>
        <taxon>Bacteria</taxon>
        <taxon>Pseudomonadati</taxon>
        <taxon>Myxococcota</taxon>
        <taxon>Myxococcia</taxon>
        <taxon>Myxococcales</taxon>
        <taxon>Cystobacterineae</taxon>
        <taxon>Archangiaceae</taxon>
        <taxon>Melittangium</taxon>
    </lineage>
</organism>
<protein>
    <submittedName>
        <fullName evidence="2">Protein kinase</fullName>
    </submittedName>
</protein>
<evidence type="ECO:0000256" key="1">
    <source>
        <dbReference type="SAM" id="MobiDB-lite"/>
    </source>
</evidence>
<feature type="region of interest" description="Disordered" evidence="1">
    <location>
        <begin position="1"/>
        <end position="22"/>
    </location>
</feature>
<dbReference type="Gene3D" id="1.10.510.10">
    <property type="entry name" value="Transferase(Phosphotransferase) domain 1"/>
    <property type="match status" value="1"/>
</dbReference>
<dbReference type="SUPFAM" id="SSF56112">
    <property type="entry name" value="Protein kinase-like (PK-like)"/>
    <property type="match status" value="1"/>
</dbReference>
<name>A0A250IBU9_9BACT</name>
<accession>A0A250IBU9</accession>
<dbReference type="AlphaFoldDB" id="A0A250IBU9"/>
<reference evidence="2 3" key="1">
    <citation type="submission" date="2017-06" db="EMBL/GenBank/DDBJ databases">
        <authorList>
            <person name="Kim H.J."/>
            <person name="Triplett B.A."/>
        </authorList>
    </citation>
    <scope>NUCLEOTIDE SEQUENCE [LARGE SCALE GENOMIC DNA]</scope>
    <source>
        <strain evidence="2 3">DSM 14713</strain>
    </source>
</reference>
<gene>
    <name evidence="2" type="ORF">MEBOL_002066</name>
</gene>
<feature type="compositionally biased region" description="Polar residues" evidence="1">
    <location>
        <begin position="1"/>
        <end position="20"/>
    </location>
</feature>
<evidence type="ECO:0000313" key="2">
    <source>
        <dbReference type="EMBL" id="ATB28617.1"/>
    </source>
</evidence>
<dbReference type="Proteomes" id="UP000217289">
    <property type="component" value="Chromosome"/>
</dbReference>
<dbReference type="InterPro" id="IPR011009">
    <property type="entry name" value="Kinase-like_dom_sf"/>
</dbReference>
<proteinExistence type="predicted"/>
<dbReference type="KEGG" id="mbd:MEBOL_002066"/>
<dbReference type="Gene3D" id="3.30.200.20">
    <property type="entry name" value="Phosphorylase Kinase, domain 1"/>
    <property type="match status" value="1"/>
</dbReference>
<sequence length="320" mass="35080">MSTSTRYSIKNSSADGSQRANDSHLNRDIVLKPWWPATERDHLRALIATLANIQSKHVADVYDLIDMSGGIVAVVEEHLEGKSLSEWEAGTPSGEPEVLRVLLQMVGAVKALHSYQLSPPSLNTANWRFDAEGLLNLSLFCPPTSGQTRPGEPIKLTEDSAAADLLALAQHARRFAVQHLSKHGSEPPVLTDPVLQHLLNGAPTATSTAAMFYQRLNAYLLRDQHRAVVIYRNRSAELNSTRRTLKLTHPTPSIAETTIHYDGTGFAVIASTGEVYLNNIRVVAPTPMPGSCVLTLGAPIRSWSERHFITFDASHPEVVF</sequence>
<keyword evidence="3" id="KW-1185">Reference proteome</keyword>
<keyword evidence="2" id="KW-0808">Transferase</keyword>
<keyword evidence="2" id="KW-0418">Kinase</keyword>
<dbReference type="EMBL" id="CP022163">
    <property type="protein sequence ID" value="ATB28617.1"/>
    <property type="molecule type" value="Genomic_DNA"/>
</dbReference>